<evidence type="ECO:0000313" key="2">
    <source>
        <dbReference type="EMBL" id="OUN04841.1"/>
    </source>
</evidence>
<dbReference type="AlphaFoldDB" id="A0A1Y3QYS3"/>
<dbReference type="Proteomes" id="UP000195772">
    <property type="component" value="Unassembled WGS sequence"/>
</dbReference>
<dbReference type="InterPro" id="IPR032719">
    <property type="entry name" value="WbsX"/>
</dbReference>
<feature type="chain" id="PRO_5012508692" description="Glycoside hydrolase family 99-like domain-containing protein" evidence="1">
    <location>
        <begin position="26"/>
        <end position="400"/>
    </location>
</feature>
<sequence length="400" mass="46272">MKTLVKYSITAAAFCLACGAGRAAAQQQGKAPKQYDVAAYVYPAYASDDPRLRPFWPMGIGEWETVMTMQQRNPGHYWDRKPLWGYVNEADPAVMSMEIEQATRHGVNVFIFDWYWYDGRPFMETTLDNGFLKAGNVDKMRFYLMWANHDVLNHWDTRLARVHEQNVIWTGKVDREEFEKICRRNIEKYFKHPQYYKIDGKPVFMVYDLPQLIAGLGGVEQTADALKWFKKEVKKAGFPGLELQFAMWSINLNYSGFDGGKTENPANDFIGTLGFTGTTHYQFAHFANVDQDYLAILEQVRDEWARIDATYDFTYYPHISVGWDNSPRTGHSAVVKNNTPENFAKGLRMAREYIDAHPDRAPLITVNSWNEWTETSYLMPCNVFGYGYLEAVKKVFIDMQ</sequence>
<dbReference type="OrthoDB" id="9816424at2"/>
<dbReference type="CDD" id="cd11579">
    <property type="entry name" value="Glyco_tran_WbsX"/>
    <property type="match status" value="1"/>
</dbReference>
<dbReference type="RefSeq" id="WP_087400950.1">
    <property type="nucleotide sequence ID" value="NZ_JADMRE010000009.1"/>
</dbReference>
<evidence type="ECO:0000313" key="3">
    <source>
        <dbReference type="Proteomes" id="UP000195772"/>
    </source>
</evidence>
<organism evidence="2 3">
    <name type="scientific">Alistipes onderdonkii</name>
    <dbReference type="NCBI Taxonomy" id="328813"/>
    <lineage>
        <taxon>Bacteria</taxon>
        <taxon>Pseudomonadati</taxon>
        <taxon>Bacteroidota</taxon>
        <taxon>Bacteroidia</taxon>
        <taxon>Bacteroidales</taxon>
        <taxon>Rikenellaceae</taxon>
        <taxon>Alistipes</taxon>
    </lineage>
</organism>
<dbReference type="PANTHER" id="PTHR41244">
    <property type="entry name" value="RHAMNAN SYNTHESIS F"/>
    <property type="match status" value="1"/>
</dbReference>
<feature type="signal peptide" evidence="1">
    <location>
        <begin position="1"/>
        <end position="25"/>
    </location>
</feature>
<keyword evidence="1" id="KW-0732">Signal</keyword>
<dbReference type="EMBL" id="NFHB01000001">
    <property type="protein sequence ID" value="OUN04841.1"/>
    <property type="molecule type" value="Genomic_DNA"/>
</dbReference>
<protein>
    <recommendedName>
        <fullName evidence="4">Glycoside hydrolase family 99-like domain-containing protein</fullName>
    </recommendedName>
</protein>
<evidence type="ECO:0008006" key="4">
    <source>
        <dbReference type="Google" id="ProtNLM"/>
    </source>
</evidence>
<reference evidence="3" key="1">
    <citation type="submission" date="2017-04" db="EMBL/GenBank/DDBJ databases">
        <title>Function of individual gut microbiota members based on whole genome sequencing of pure cultures obtained from chicken caecum.</title>
        <authorList>
            <person name="Medvecky M."/>
            <person name="Cejkova D."/>
            <person name="Polansky O."/>
            <person name="Karasova D."/>
            <person name="Kubasova T."/>
            <person name="Cizek A."/>
            <person name="Rychlik I."/>
        </authorList>
    </citation>
    <scope>NUCLEOTIDE SEQUENCE [LARGE SCALE GENOMIC DNA]</scope>
    <source>
        <strain evidence="3">An90</strain>
    </source>
</reference>
<proteinExistence type="predicted"/>
<dbReference type="Gene3D" id="3.20.20.80">
    <property type="entry name" value="Glycosidases"/>
    <property type="match status" value="1"/>
</dbReference>
<dbReference type="PANTHER" id="PTHR41244:SF1">
    <property type="entry name" value="GLYCOSYLTRANSFERASE"/>
    <property type="match status" value="1"/>
</dbReference>
<accession>A0A1Y3QYS3</accession>
<comment type="caution">
    <text evidence="2">The sequence shown here is derived from an EMBL/GenBank/DDBJ whole genome shotgun (WGS) entry which is preliminary data.</text>
</comment>
<gene>
    <name evidence="2" type="ORF">B5G41_00580</name>
</gene>
<name>A0A1Y3QYS3_9BACT</name>
<evidence type="ECO:0000256" key="1">
    <source>
        <dbReference type="SAM" id="SignalP"/>
    </source>
</evidence>
<dbReference type="Pfam" id="PF14307">
    <property type="entry name" value="Glyco_tran_WbsX"/>
    <property type="match status" value="1"/>
</dbReference>
<dbReference type="eggNOG" id="COG3754">
    <property type="taxonomic scope" value="Bacteria"/>
</dbReference>